<dbReference type="PANTHER" id="PTHR32251">
    <property type="entry name" value="3-OXO-5-ALPHA-STEROID 4-DEHYDROGENASE"/>
    <property type="match status" value="1"/>
</dbReference>
<dbReference type="InterPro" id="IPR010721">
    <property type="entry name" value="UstE-like"/>
</dbReference>
<keyword evidence="1" id="KW-1133">Transmembrane helix</keyword>
<evidence type="ECO:0000256" key="1">
    <source>
        <dbReference type="SAM" id="Phobius"/>
    </source>
</evidence>
<dbReference type="Pfam" id="PF06966">
    <property type="entry name" value="DUF1295"/>
    <property type="match status" value="1"/>
</dbReference>
<accession>A0A0W0GG72</accession>
<dbReference type="GO" id="GO:0016020">
    <property type="term" value="C:membrane"/>
    <property type="evidence" value="ECO:0007669"/>
    <property type="project" value="TreeGrafter"/>
</dbReference>
<organism evidence="2 3">
    <name type="scientific">Dehalogenimonas alkenigignens</name>
    <dbReference type="NCBI Taxonomy" id="1217799"/>
    <lineage>
        <taxon>Bacteria</taxon>
        <taxon>Bacillati</taxon>
        <taxon>Chloroflexota</taxon>
        <taxon>Dehalococcoidia</taxon>
        <taxon>Dehalococcoidales</taxon>
        <taxon>Dehalococcoidaceae</taxon>
        <taxon>Dehalogenimonas</taxon>
    </lineage>
</organism>
<feature type="transmembrane region" description="Helical" evidence="1">
    <location>
        <begin position="6"/>
        <end position="26"/>
    </location>
</feature>
<feature type="transmembrane region" description="Helical" evidence="1">
    <location>
        <begin position="33"/>
        <end position="52"/>
    </location>
</feature>
<dbReference type="PATRIC" id="fig|1217799.6.peg.412"/>
<gene>
    <name evidence="2" type="ORF">DEALK_03970</name>
</gene>
<dbReference type="Proteomes" id="UP000053947">
    <property type="component" value="Unassembled WGS sequence"/>
</dbReference>
<reference evidence="2 3" key="1">
    <citation type="submission" date="2015-06" db="EMBL/GenBank/DDBJ databases">
        <title>Genome sequence of the organohalide-respiring Dehalogenimonas alkenigignens type strain (IP3-3T).</title>
        <authorList>
            <person name="Key T.A."/>
            <person name="Richmond D.P."/>
            <person name="Bowman K.S."/>
            <person name="Cho Y.-J."/>
            <person name="Chun J."/>
            <person name="da Costa M.S."/>
            <person name="Rainey F.A."/>
            <person name="Moe W.M."/>
        </authorList>
    </citation>
    <scope>NUCLEOTIDE SEQUENCE [LARGE SCALE GENOMIC DNA]</scope>
    <source>
        <strain evidence="2 3">IP3-3</strain>
    </source>
</reference>
<dbReference type="Gene3D" id="1.20.120.1630">
    <property type="match status" value="1"/>
</dbReference>
<protein>
    <submittedName>
        <fullName evidence="2">Putative membrane protein</fullName>
    </submittedName>
</protein>
<dbReference type="PROSITE" id="PS50244">
    <property type="entry name" value="S5A_REDUCTASE"/>
    <property type="match status" value="1"/>
</dbReference>
<name>A0A0W0GG72_9CHLR</name>
<sequence length="258" mass="28662">MNADLFTAAALVIFSYMTFLFVIAAFTRNNSVADTGWGIGFIAVTLTTLVIAGEVSGVKLLTAALVTVWGMRLAVRIFLRNRGRGEDFRYRKMRQGWGRAWLLNSYLRVFIVQGVLMLLVAVPIVLINRAAAPPFGLLTAVGAVIWLAGFVIEATADYQLDRFIAGPQNRGKVLQAGLWRYSRHPNYFGEVVQWWGIFAMALGVEYGWAGIISPVTITFLILKVSGIPMLEKTLSQNPEYVDYQHRTSSFIPLPPKKG</sequence>
<keyword evidence="3" id="KW-1185">Reference proteome</keyword>
<keyword evidence="1" id="KW-0812">Transmembrane</keyword>
<dbReference type="AlphaFoldDB" id="A0A0W0GG72"/>
<feature type="transmembrane region" description="Helical" evidence="1">
    <location>
        <begin position="132"/>
        <end position="152"/>
    </location>
</feature>
<evidence type="ECO:0000313" key="2">
    <source>
        <dbReference type="EMBL" id="KTB47552.1"/>
    </source>
</evidence>
<feature type="transmembrane region" description="Helical" evidence="1">
    <location>
        <begin position="100"/>
        <end position="126"/>
    </location>
</feature>
<proteinExistence type="predicted"/>
<dbReference type="EMBL" id="LFDV01000002">
    <property type="protein sequence ID" value="KTB47552.1"/>
    <property type="molecule type" value="Genomic_DNA"/>
</dbReference>
<evidence type="ECO:0000313" key="3">
    <source>
        <dbReference type="Proteomes" id="UP000053947"/>
    </source>
</evidence>
<dbReference type="STRING" id="1217799.DEALK_03970"/>
<keyword evidence="1" id="KW-0472">Membrane</keyword>
<dbReference type="OrthoDB" id="9779233at2"/>
<comment type="caution">
    <text evidence="2">The sequence shown here is derived from an EMBL/GenBank/DDBJ whole genome shotgun (WGS) entry which is preliminary data.</text>
</comment>
<dbReference type="RefSeq" id="WP_058438204.1">
    <property type="nucleotide sequence ID" value="NZ_KQ758903.1"/>
</dbReference>
<dbReference type="PANTHER" id="PTHR32251:SF17">
    <property type="entry name" value="STEROID 5-ALPHA REDUCTASE C-TERMINAL DOMAIN-CONTAINING PROTEIN"/>
    <property type="match status" value="1"/>
</dbReference>
<feature type="transmembrane region" description="Helical" evidence="1">
    <location>
        <begin position="58"/>
        <end position="79"/>
    </location>
</feature>